<gene>
    <name evidence="1" type="ORF">CLAC_11670</name>
</gene>
<dbReference type="KEGG" id="clw:CLAC_11670"/>
<dbReference type="AlphaFoldDB" id="A0A0K2H3W4"/>
<reference evidence="1 2" key="1">
    <citation type="submission" date="2013-10" db="EMBL/GenBank/DDBJ databases">
        <title>Complete genome sequence of Corynebacterium lactis DSM 45799(T), isolated from raw cow milk.</title>
        <authorList>
            <person name="Ruckert C."/>
            <person name="Albersmeier A."/>
            <person name="Lipski A."/>
            <person name="Kalinowski J."/>
        </authorList>
    </citation>
    <scope>NUCLEOTIDE SEQUENCE [LARGE SCALE GENOMIC DNA]</scope>
    <source>
        <strain evidence="1 2">RW2-5</strain>
    </source>
</reference>
<dbReference type="STRING" id="1408189.CLAC_11670"/>
<evidence type="ECO:0000313" key="2">
    <source>
        <dbReference type="Proteomes" id="UP000058446"/>
    </source>
</evidence>
<sequence>MAKRSDIVFNSQGIAHVKNQKHVSYRTAIRAIQRAVSDGRAVSLTRGICIDSQQWPSTSDYPDGILATKAAHARARIECIAMAQAHPDRVLTGHAAALVHGLPLLDLPNTLSLSSPTKRASTRRTTTSGQQFHLNYAALSWPSDRTTAQIPDTTPDVTVIDGARVTTIARTVVDIAAAQPQPTEDTRRQLHVFRRFAEALSLADASLRGNTGTLGVEGTLAGTSPMWPGAPARFNPPEWSTNRDHPNLAPQRHSPISSADFLPHLRDSRGALRGGCTIEILTAASPLSDSVFESATKALLIELRVSFVQQPRIVDESGLLVARVDFLLPQFSIIIECDGRIKYEPSTFDPSASEPTAADPWNDRRRDFRLTNLGYRVIHLTWAGLFDGSAAAAIRKAIRSTQAHYDYNARPRGRWFDASTALPREAYQRFRDAA</sequence>
<evidence type="ECO:0000313" key="1">
    <source>
        <dbReference type="EMBL" id="ALA68722.1"/>
    </source>
</evidence>
<name>A0A0K2H3W4_9CORY</name>
<dbReference type="Proteomes" id="UP000058446">
    <property type="component" value="Chromosome"/>
</dbReference>
<keyword evidence="2" id="KW-1185">Reference proteome</keyword>
<dbReference type="EMBL" id="CP006841">
    <property type="protein sequence ID" value="ALA68722.1"/>
    <property type="molecule type" value="Genomic_DNA"/>
</dbReference>
<protein>
    <recommendedName>
        <fullName evidence="3">DUF559 domain-containing protein</fullName>
    </recommendedName>
</protein>
<evidence type="ECO:0008006" key="3">
    <source>
        <dbReference type="Google" id="ProtNLM"/>
    </source>
</evidence>
<accession>A0A0K2H3W4</accession>
<dbReference type="RefSeq" id="WP_053413025.1">
    <property type="nucleotide sequence ID" value="NZ_CP006841.1"/>
</dbReference>
<dbReference type="OrthoDB" id="4775361at2"/>
<dbReference type="Gene3D" id="3.40.960.10">
    <property type="entry name" value="VSR Endonuclease"/>
    <property type="match status" value="1"/>
</dbReference>
<organism evidence="1 2">
    <name type="scientific">Corynebacterium lactis RW2-5</name>
    <dbReference type="NCBI Taxonomy" id="1408189"/>
    <lineage>
        <taxon>Bacteria</taxon>
        <taxon>Bacillati</taxon>
        <taxon>Actinomycetota</taxon>
        <taxon>Actinomycetes</taxon>
        <taxon>Mycobacteriales</taxon>
        <taxon>Corynebacteriaceae</taxon>
        <taxon>Corynebacterium</taxon>
    </lineage>
</organism>
<proteinExistence type="predicted"/>
<dbReference type="PATRIC" id="fig|1408189.4.peg.2355"/>